<keyword evidence="3" id="KW-1185">Reference proteome</keyword>
<evidence type="ECO:0000313" key="3">
    <source>
        <dbReference type="Proteomes" id="UP000784294"/>
    </source>
</evidence>
<evidence type="ECO:0000313" key="2">
    <source>
        <dbReference type="EMBL" id="VEL18364.1"/>
    </source>
</evidence>
<evidence type="ECO:0000256" key="1">
    <source>
        <dbReference type="SAM" id="MobiDB-lite"/>
    </source>
</evidence>
<reference evidence="2" key="1">
    <citation type="submission" date="2018-11" db="EMBL/GenBank/DDBJ databases">
        <authorList>
            <consortium name="Pathogen Informatics"/>
        </authorList>
    </citation>
    <scope>NUCLEOTIDE SEQUENCE</scope>
</reference>
<protein>
    <submittedName>
        <fullName evidence="2">Uncharacterized protein</fullName>
    </submittedName>
</protein>
<feature type="compositionally biased region" description="Acidic residues" evidence="1">
    <location>
        <begin position="416"/>
        <end position="434"/>
    </location>
</feature>
<sequence>MPSPSTQIGWQRAPFDFIAGWPTITSSRSRRLANGSGSSGVGYHSIGASELGGKKKTKAENGIQHEAAGCPVRVPTETEVLMRRCFEAVRRHHFWGQNCWLTGLNERRRIVNRLALVIWVEITGAMGHVGAIFYKTTPGCESWMMDSTEGVGRQRRRLTACRLLLAPRFLQQEGRNKLARYRCPNALAYLFSSPMAEPISSRHPLFDESTTFSALGCSSSLRKPSVNTPPYFGFGFSQPPAFPGCLILAPIASFLQQDREETRKLLPCILPGPSAHPAVLHALAGPPDQLAEALRERPGRRIYSFSSVQVPPGEQFLWPARLVSVAQTWSGPALSLPGDPASAGIISSPSSVEALANTPLEGDLVLGRRWLRFQSDDSKVGAVSGLLPPKVSTAANAVEKASNGFDRAAAWNNYGEPDEFNDHDDTYGDLDGGESEICSGNGQNESCSNEETDEKGYRSGADSGDDEDAKTAQKRKVTWHFFNE</sequence>
<name>A0A3S5A2Y3_9PLAT</name>
<comment type="caution">
    <text evidence="2">The sequence shown here is derived from an EMBL/GenBank/DDBJ whole genome shotgun (WGS) entry which is preliminary data.</text>
</comment>
<organism evidence="2 3">
    <name type="scientific">Protopolystoma xenopodis</name>
    <dbReference type="NCBI Taxonomy" id="117903"/>
    <lineage>
        <taxon>Eukaryota</taxon>
        <taxon>Metazoa</taxon>
        <taxon>Spiralia</taxon>
        <taxon>Lophotrochozoa</taxon>
        <taxon>Platyhelminthes</taxon>
        <taxon>Monogenea</taxon>
        <taxon>Polyopisthocotylea</taxon>
        <taxon>Polystomatidea</taxon>
        <taxon>Polystomatidae</taxon>
        <taxon>Protopolystoma</taxon>
    </lineage>
</organism>
<accession>A0A3S5A2Y3</accession>
<proteinExistence type="predicted"/>
<dbReference type="EMBL" id="CAAALY010036705">
    <property type="protein sequence ID" value="VEL18364.1"/>
    <property type="molecule type" value="Genomic_DNA"/>
</dbReference>
<dbReference type="Proteomes" id="UP000784294">
    <property type="component" value="Unassembled WGS sequence"/>
</dbReference>
<dbReference type="AlphaFoldDB" id="A0A3S5A2Y3"/>
<gene>
    <name evidence="2" type="ORF">PXEA_LOCUS11804</name>
</gene>
<feature type="region of interest" description="Disordered" evidence="1">
    <location>
        <begin position="415"/>
        <end position="473"/>
    </location>
</feature>
<feature type="compositionally biased region" description="Polar residues" evidence="1">
    <location>
        <begin position="438"/>
        <end position="447"/>
    </location>
</feature>